<accession>A0A5B6WS38</accession>
<proteinExistence type="predicted"/>
<feature type="domain" description="Tf2-1-like SH3-like" evidence="1">
    <location>
        <begin position="10"/>
        <end position="55"/>
    </location>
</feature>
<sequence length="91" mass="10856">MFRNVSPQKKVLRFGCKGKLSPRLIGPYEVIERIGPVTRERIHDMFQGSMLQKYRSDQSHVVLIKEIKVRPDLTYEENRLRFWHIRQSLSS</sequence>
<dbReference type="InterPro" id="IPR056924">
    <property type="entry name" value="SH3_Tf2-1"/>
</dbReference>
<dbReference type="OrthoDB" id="996762at2759"/>
<evidence type="ECO:0000259" key="1">
    <source>
        <dbReference type="Pfam" id="PF24626"/>
    </source>
</evidence>
<protein>
    <recommendedName>
        <fullName evidence="1">Tf2-1-like SH3-like domain-containing protein</fullName>
    </recommendedName>
</protein>
<gene>
    <name evidence="2" type="ORF">EPI10_005821</name>
</gene>
<keyword evidence="3" id="KW-1185">Reference proteome</keyword>
<name>A0A5B6WS38_9ROSI</name>
<comment type="caution">
    <text evidence="2">The sequence shown here is derived from an EMBL/GenBank/DDBJ whole genome shotgun (WGS) entry which is preliminary data.</text>
</comment>
<evidence type="ECO:0000313" key="3">
    <source>
        <dbReference type="Proteomes" id="UP000325315"/>
    </source>
</evidence>
<dbReference type="PANTHER" id="PTHR46148:SF44">
    <property type="entry name" value="GAG-POL POLYPROTEIN"/>
    <property type="match status" value="1"/>
</dbReference>
<dbReference type="PANTHER" id="PTHR46148">
    <property type="entry name" value="CHROMO DOMAIN-CONTAINING PROTEIN"/>
    <property type="match status" value="1"/>
</dbReference>
<organism evidence="2 3">
    <name type="scientific">Gossypium australe</name>
    <dbReference type="NCBI Taxonomy" id="47621"/>
    <lineage>
        <taxon>Eukaryota</taxon>
        <taxon>Viridiplantae</taxon>
        <taxon>Streptophyta</taxon>
        <taxon>Embryophyta</taxon>
        <taxon>Tracheophyta</taxon>
        <taxon>Spermatophyta</taxon>
        <taxon>Magnoliopsida</taxon>
        <taxon>eudicotyledons</taxon>
        <taxon>Gunneridae</taxon>
        <taxon>Pentapetalae</taxon>
        <taxon>rosids</taxon>
        <taxon>malvids</taxon>
        <taxon>Malvales</taxon>
        <taxon>Malvaceae</taxon>
        <taxon>Malvoideae</taxon>
        <taxon>Gossypium</taxon>
    </lineage>
</organism>
<evidence type="ECO:0000313" key="2">
    <source>
        <dbReference type="EMBL" id="KAA3483672.1"/>
    </source>
</evidence>
<dbReference type="Proteomes" id="UP000325315">
    <property type="component" value="Unassembled WGS sequence"/>
</dbReference>
<dbReference type="AlphaFoldDB" id="A0A5B6WS38"/>
<dbReference type="Pfam" id="PF24626">
    <property type="entry name" value="SH3_Tf2-1"/>
    <property type="match status" value="1"/>
</dbReference>
<reference evidence="2" key="1">
    <citation type="submission" date="2019-08" db="EMBL/GenBank/DDBJ databases">
        <authorList>
            <person name="Liu F."/>
        </authorList>
    </citation>
    <scope>NUCLEOTIDE SEQUENCE [LARGE SCALE GENOMIC DNA]</scope>
    <source>
        <strain evidence="2">PA1801</strain>
        <tissue evidence="2">Leaf</tissue>
    </source>
</reference>
<dbReference type="EMBL" id="SMMG02000002">
    <property type="protein sequence ID" value="KAA3483672.1"/>
    <property type="molecule type" value="Genomic_DNA"/>
</dbReference>